<dbReference type="Proteomes" id="UP000775872">
    <property type="component" value="Unassembled WGS sequence"/>
</dbReference>
<reference evidence="1 2" key="2">
    <citation type="submission" date="2021-10" db="EMBL/GenBank/DDBJ databases">
        <authorList>
            <person name="Piombo E."/>
        </authorList>
    </citation>
    <scope>NUCLEOTIDE SEQUENCE [LARGE SCALE GENOMIC DNA]</scope>
</reference>
<dbReference type="EMBL" id="CABFOC020000035">
    <property type="protein sequence ID" value="CAH0049023.1"/>
    <property type="molecule type" value="Genomic_DNA"/>
</dbReference>
<gene>
    <name evidence="1" type="ORF">CSOL1703_00000973</name>
</gene>
<proteinExistence type="predicted"/>
<organism evidence="1 2">
    <name type="scientific">Clonostachys solani</name>
    <dbReference type="NCBI Taxonomy" id="160281"/>
    <lineage>
        <taxon>Eukaryota</taxon>
        <taxon>Fungi</taxon>
        <taxon>Dikarya</taxon>
        <taxon>Ascomycota</taxon>
        <taxon>Pezizomycotina</taxon>
        <taxon>Sordariomycetes</taxon>
        <taxon>Hypocreomycetidae</taxon>
        <taxon>Hypocreales</taxon>
        <taxon>Bionectriaceae</taxon>
        <taxon>Clonostachys</taxon>
    </lineage>
</organism>
<dbReference type="OrthoDB" id="4928203at2759"/>
<accession>A0A9N9Z4P1</accession>
<sequence length="909" mass="101923">MICNACSKTIQSIWDPSSPRRLRPGWDVTPEDKSLPPDHPENYVFGHHATSESLSRAISDGCTICQHIEPAVCLEEPEFTQGGYFRLPKYDQPGYFSVLGVRVELCMLHGLTEHQGSLGEFLCPVDSPKLMLSGSTGDASALLLVRRWLDTCLQTHKSCNKSVGEQPFVPPRLVQLDDATESFRVVPAAELAPGTRYATLTHCYHPDDEGIRLLESTIERLCVVQDNQADQQAHQDKVLRRDILSNGFCGIGDAGSTSSSSGLFTKFDRGPLAPDVFLFQPRADAPPSPHVLLSDITKDKLRAFRYEPISKSVQALRDRLLVPRMVYFGGQMLFWECHAAHHDELGPIPHLSPHIFGREGELAFNGSMPVVNLWKPLLEYSTHPLKDPVDQILNRWAAFVSQFSRLRPSPSERLPLLESLAMEVMQLLAEHGCEDTTYLAGMWRMSFPSALLWLTQEPAQEPPTASSTPSWSWASVDGEVLLERPKDTWRTGLLCELVDGAGTLGDDSRTIASASITLRGKLLRGRLAFLPDTAKADGWMWILSLGDAQCDTAFRLENGPVQFPIHDDCTARFDVQRDMKEEALLLPVKAETEDYGSFEQHMLLGILISRLGDGRYVRQESILVEYTEFVLHGKPGIGGVFKKGERRALEKIFAVYANPDNRWDRQSLESFLITRVPQDRNHIDLFRNCADSCWTLTTHFAQWPFNTTSTSPLTSLTFSSFARAMAFLSGGHCHMVWPTTITPGEPERSDLIALEYIFRALATTKVVDERSDLVPEEEATGLSRQHRDIFDVLYSVQPVMNFLTWQMEPNELIPTAMVLSPPPHPELSALIIPAGTLISLLDLLIPVLDRAREDPTMTHYQVLIDKLKAAYVKLQSVEGVSFDDFTGWMGTHYELNFYTGISVLFRIFL</sequence>
<dbReference type="PANTHER" id="PTHR33112">
    <property type="entry name" value="DOMAIN PROTEIN, PUTATIVE-RELATED"/>
    <property type="match status" value="1"/>
</dbReference>
<dbReference type="AlphaFoldDB" id="A0A9N9Z4P1"/>
<evidence type="ECO:0000313" key="2">
    <source>
        <dbReference type="Proteomes" id="UP000775872"/>
    </source>
</evidence>
<name>A0A9N9Z4P1_9HYPO</name>
<evidence type="ECO:0000313" key="1">
    <source>
        <dbReference type="EMBL" id="CAH0049023.1"/>
    </source>
</evidence>
<reference evidence="2" key="1">
    <citation type="submission" date="2019-06" db="EMBL/GenBank/DDBJ databases">
        <authorList>
            <person name="Broberg M."/>
        </authorList>
    </citation>
    <scope>NUCLEOTIDE SEQUENCE [LARGE SCALE GENOMIC DNA]</scope>
</reference>
<protein>
    <submittedName>
        <fullName evidence="1">Uncharacterized protein</fullName>
    </submittedName>
</protein>
<comment type="caution">
    <text evidence="1">The sequence shown here is derived from an EMBL/GenBank/DDBJ whole genome shotgun (WGS) entry which is preliminary data.</text>
</comment>
<keyword evidence="2" id="KW-1185">Reference proteome</keyword>
<dbReference type="PANTHER" id="PTHR33112:SF9">
    <property type="entry name" value="HETEROKARYON INCOMPATIBILITY DOMAIN-CONTAINING PROTEIN"/>
    <property type="match status" value="1"/>
</dbReference>